<gene>
    <name evidence="4" type="ORF">OJ962_26085</name>
</gene>
<evidence type="ECO:0000313" key="4">
    <source>
        <dbReference type="EMBL" id="MDA0140993.1"/>
    </source>
</evidence>
<dbReference type="SUPFAM" id="SSF52091">
    <property type="entry name" value="SpoIIaa-like"/>
    <property type="match status" value="1"/>
</dbReference>
<dbReference type="InterPro" id="IPR002645">
    <property type="entry name" value="STAS_dom"/>
</dbReference>
<dbReference type="NCBIfam" id="TIGR00377">
    <property type="entry name" value="ant_ant_sig"/>
    <property type="match status" value="1"/>
</dbReference>
<organism evidence="4 5">
    <name type="scientific">Solirubrobacter deserti</name>
    <dbReference type="NCBI Taxonomy" id="2282478"/>
    <lineage>
        <taxon>Bacteria</taxon>
        <taxon>Bacillati</taxon>
        <taxon>Actinomycetota</taxon>
        <taxon>Thermoleophilia</taxon>
        <taxon>Solirubrobacterales</taxon>
        <taxon>Solirubrobacteraceae</taxon>
        <taxon>Solirubrobacter</taxon>
    </lineage>
</organism>
<comment type="similarity">
    <text evidence="1 2">Belongs to the anti-sigma-factor antagonist family.</text>
</comment>
<accession>A0ABT4RQY8</accession>
<dbReference type="PANTHER" id="PTHR33495">
    <property type="entry name" value="ANTI-SIGMA FACTOR ANTAGONIST TM_1081-RELATED-RELATED"/>
    <property type="match status" value="1"/>
</dbReference>
<dbReference type="InterPro" id="IPR003658">
    <property type="entry name" value="Anti-sigma_ant"/>
</dbReference>
<evidence type="ECO:0000313" key="5">
    <source>
        <dbReference type="Proteomes" id="UP001147700"/>
    </source>
</evidence>
<dbReference type="PANTHER" id="PTHR33495:SF2">
    <property type="entry name" value="ANTI-SIGMA FACTOR ANTAGONIST TM_1081-RELATED"/>
    <property type="match status" value="1"/>
</dbReference>
<keyword evidence="5" id="KW-1185">Reference proteome</keyword>
<evidence type="ECO:0000256" key="1">
    <source>
        <dbReference type="ARBA" id="ARBA00009013"/>
    </source>
</evidence>
<dbReference type="Proteomes" id="UP001147700">
    <property type="component" value="Unassembled WGS sequence"/>
</dbReference>
<reference evidence="4" key="1">
    <citation type="submission" date="2022-10" db="EMBL/GenBank/DDBJ databases">
        <title>The WGS of Solirubrobacter sp. CPCC 204708.</title>
        <authorList>
            <person name="Jiang Z."/>
        </authorList>
    </citation>
    <scope>NUCLEOTIDE SEQUENCE</scope>
    <source>
        <strain evidence="4">CPCC 204708</strain>
    </source>
</reference>
<dbReference type="EMBL" id="JAPCID010000048">
    <property type="protein sequence ID" value="MDA0140993.1"/>
    <property type="molecule type" value="Genomic_DNA"/>
</dbReference>
<comment type="caution">
    <text evidence="4">The sequence shown here is derived from an EMBL/GenBank/DDBJ whole genome shotgun (WGS) entry which is preliminary data.</text>
</comment>
<name>A0ABT4RQY8_9ACTN</name>
<dbReference type="PROSITE" id="PS50801">
    <property type="entry name" value="STAS"/>
    <property type="match status" value="1"/>
</dbReference>
<protein>
    <recommendedName>
        <fullName evidence="2">Anti-sigma factor antagonist</fullName>
    </recommendedName>
</protein>
<dbReference type="RefSeq" id="WP_202957705.1">
    <property type="nucleotide sequence ID" value="NZ_JAPCID010000048.1"/>
</dbReference>
<proteinExistence type="inferred from homology"/>
<evidence type="ECO:0000256" key="2">
    <source>
        <dbReference type="RuleBase" id="RU003749"/>
    </source>
</evidence>
<dbReference type="CDD" id="cd07043">
    <property type="entry name" value="STAS_anti-anti-sigma_factors"/>
    <property type="match status" value="1"/>
</dbReference>
<dbReference type="Gene3D" id="3.30.750.24">
    <property type="entry name" value="STAS domain"/>
    <property type="match status" value="1"/>
</dbReference>
<dbReference type="InterPro" id="IPR036513">
    <property type="entry name" value="STAS_dom_sf"/>
</dbReference>
<sequence length="106" mass="11878">MPRFGLQTTADGAVALITLRGELDMLATAELESELERLTHDVVAIDLRALLFLDSAGLRTILLARDRLGSQDRRLVLVRGCEAVQRVFEITRMTERLEFVDAPELL</sequence>
<dbReference type="Pfam" id="PF01740">
    <property type="entry name" value="STAS"/>
    <property type="match status" value="1"/>
</dbReference>
<feature type="domain" description="STAS" evidence="3">
    <location>
        <begin position="4"/>
        <end position="106"/>
    </location>
</feature>
<evidence type="ECO:0000259" key="3">
    <source>
        <dbReference type="PROSITE" id="PS50801"/>
    </source>
</evidence>